<dbReference type="Pfam" id="PF14559">
    <property type="entry name" value="TPR_19"/>
    <property type="match status" value="3"/>
</dbReference>
<dbReference type="EMBL" id="CP018799">
    <property type="protein sequence ID" value="ATX80337.1"/>
    <property type="molecule type" value="Genomic_DNA"/>
</dbReference>
<keyword evidence="4" id="KW-0732">Signal</keyword>
<feature type="signal peptide" evidence="4">
    <location>
        <begin position="1"/>
        <end position="20"/>
    </location>
</feature>
<evidence type="ECO:0000313" key="5">
    <source>
        <dbReference type="EMBL" id="ATX80337.1"/>
    </source>
</evidence>
<dbReference type="PROSITE" id="PS51257">
    <property type="entry name" value="PROKAR_LIPOPROTEIN"/>
    <property type="match status" value="1"/>
</dbReference>
<dbReference type="PROSITE" id="PS50005">
    <property type="entry name" value="TPR"/>
    <property type="match status" value="2"/>
</dbReference>
<feature type="repeat" description="TPR" evidence="3">
    <location>
        <begin position="527"/>
        <end position="560"/>
    </location>
</feature>
<keyword evidence="1" id="KW-0677">Repeat</keyword>
<protein>
    <submittedName>
        <fullName evidence="5">Putative conserved protein HemY, contains two TPR repeats</fullName>
    </submittedName>
</protein>
<dbReference type="PANTHER" id="PTHR45586:SF1">
    <property type="entry name" value="LIPOPOLYSACCHARIDE ASSEMBLY PROTEIN B"/>
    <property type="match status" value="1"/>
</dbReference>
<reference evidence="5 6" key="1">
    <citation type="submission" date="2016-12" db="EMBL/GenBank/DDBJ databases">
        <title>Isolation and genomic insights into novel planktonic Zetaproteobacteria from stratified waters of the Chesapeake Bay.</title>
        <authorList>
            <person name="McAllister S.M."/>
            <person name="Kato S."/>
            <person name="Chan C.S."/>
            <person name="Chiu B.K."/>
            <person name="Field E.K."/>
        </authorList>
    </citation>
    <scope>NUCLEOTIDE SEQUENCE [LARGE SCALE GENOMIC DNA]</scope>
    <source>
        <strain evidence="5 6">CP-5</strain>
    </source>
</reference>
<evidence type="ECO:0000313" key="6">
    <source>
        <dbReference type="Proteomes" id="UP000231701"/>
    </source>
</evidence>
<feature type="chain" id="PRO_5014959638" evidence="4">
    <location>
        <begin position="21"/>
        <end position="576"/>
    </location>
</feature>
<organism evidence="5 6">
    <name type="scientific">Mariprofundus aestuarium</name>
    <dbReference type="NCBI Taxonomy" id="1921086"/>
    <lineage>
        <taxon>Bacteria</taxon>
        <taxon>Pseudomonadati</taxon>
        <taxon>Pseudomonadota</taxon>
        <taxon>Candidatius Mariprofundia</taxon>
        <taxon>Mariprofundales</taxon>
        <taxon>Mariprofundaceae</taxon>
        <taxon>Mariprofundus</taxon>
    </lineage>
</organism>
<dbReference type="SMART" id="SM00028">
    <property type="entry name" value="TPR"/>
    <property type="match status" value="8"/>
</dbReference>
<evidence type="ECO:0000256" key="3">
    <source>
        <dbReference type="PROSITE-ProRule" id="PRU00339"/>
    </source>
</evidence>
<dbReference type="SUPFAM" id="SSF48452">
    <property type="entry name" value="TPR-like"/>
    <property type="match status" value="3"/>
</dbReference>
<dbReference type="Gene3D" id="1.25.40.10">
    <property type="entry name" value="Tetratricopeptide repeat domain"/>
    <property type="match status" value="2"/>
</dbReference>
<dbReference type="AlphaFoldDB" id="A0A2K8KZC6"/>
<dbReference type="Proteomes" id="UP000231701">
    <property type="component" value="Chromosome"/>
</dbReference>
<accession>A0A2K8KZC6</accession>
<dbReference type="Pfam" id="PF13432">
    <property type="entry name" value="TPR_16"/>
    <property type="match status" value="4"/>
</dbReference>
<sequence length="576" mass="65293">MINTLRHIPVILLCAFALLACGIQKPANQNQVSKGDSDSQQQQMEQMEPKFLYLAAQNALKDGNRELASQLLSALVTKDPDSIVPHIQLAELLLQLGHTEEAEKQIALLLKKNLQKDDHEKLLLSQARLSVSKNEQARALELLDELFKENPINLRGRELQALILSDQNRLAEALTAINESIQVEEIAELRLLQAQLLLKQHENRAAEVALQRIRKLVPDNDTAVLMQSSIALQENDRGKAEELLRDFLNEYPNAMRVGHALGKIMVQDNRIAEAIIIYRDIASRSGDSPEILKTLGMLYFRYNDFEGAEQTFRKLLNTQPDDHNRFFLAASLEALKRPDEAKEIYESINPEGTMGNDAQVRLAGIDFREGNLREALSLLNHLLKTDPQHTEAQLIRSAIRLANGQYKLLLKETEAMLSMDKVHPQLLFNRAVAFDHLKSYDQLEAVLTRLLKSNPEHSEAMNFLGYSYATQGIHLDKAELLINQALSLKPDDGYYLDSLAWVYYQRNEYDKALETQKKAIAKIGDDPVMYEHLGDMLWKTGDFPAARNAWKKSIELKADTPEKLRAKIANGLENDR</sequence>
<evidence type="ECO:0000256" key="4">
    <source>
        <dbReference type="SAM" id="SignalP"/>
    </source>
</evidence>
<feature type="repeat" description="TPR" evidence="3">
    <location>
        <begin position="289"/>
        <end position="322"/>
    </location>
</feature>
<dbReference type="PANTHER" id="PTHR45586">
    <property type="entry name" value="TPR REPEAT-CONTAINING PROTEIN PA4667"/>
    <property type="match status" value="1"/>
</dbReference>
<evidence type="ECO:0000256" key="1">
    <source>
        <dbReference type="ARBA" id="ARBA00022737"/>
    </source>
</evidence>
<dbReference type="KEGG" id="maes:Ga0123461_1930"/>
<dbReference type="OrthoDB" id="5287423at2"/>
<keyword evidence="6" id="KW-1185">Reference proteome</keyword>
<dbReference type="RefSeq" id="WP_100278119.1">
    <property type="nucleotide sequence ID" value="NZ_CP018799.1"/>
</dbReference>
<gene>
    <name evidence="5" type="ORF">Ga0123461_1930</name>
</gene>
<name>A0A2K8KZC6_MARES</name>
<proteinExistence type="predicted"/>
<evidence type="ECO:0000256" key="2">
    <source>
        <dbReference type="ARBA" id="ARBA00022803"/>
    </source>
</evidence>
<keyword evidence="2 3" id="KW-0802">TPR repeat</keyword>
<dbReference type="InterPro" id="IPR019734">
    <property type="entry name" value="TPR_rpt"/>
</dbReference>
<dbReference type="InterPro" id="IPR051012">
    <property type="entry name" value="CellSynth/LPSAsmb/PSIAsmb"/>
</dbReference>
<dbReference type="InterPro" id="IPR011990">
    <property type="entry name" value="TPR-like_helical_dom_sf"/>
</dbReference>